<evidence type="ECO:0000256" key="1">
    <source>
        <dbReference type="ARBA" id="ARBA00001966"/>
    </source>
</evidence>
<dbReference type="PROSITE" id="PS51379">
    <property type="entry name" value="4FE4S_FER_2"/>
    <property type="match status" value="2"/>
</dbReference>
<sequence length="97" mass="10607">MAAKELPVVPSARPGTMAAGAAMERIREQRPVIDHQKCNLCRECLLYCPDAALAVDKGEVRVDWHFCKGCGICAVECPVRAITMVAEYAGNRGFIEK</sequence>
<evidence type="ECO:0000256" key="2">
    <source>
        <dbReference type="ARBA" id="ARBA00022485"/>
    </source>
</evidence>
<dbReference type="InterPro" id="IPR017900">
    <property type="entry name" value="4Fe4S_Fe_S_CS"/>
</dbReference>
<organism evidence="8 9">
    <name type="scientific">Neomoorella glycerini</name>
    <dbReference type="NCBI Taxonomy" id="55779"/>
    <lineage>
        <taxon>Bacteria</taxon>
        <taxon>Bacillati</taxon>
        <taxon>Bacillota</taxon>
        <taxon>Clostridia</taxon>
        <taxon>Neomoorellales</taxon>
        <taxon>Neomoorellaceae</taxon>
        <taxon>Neomoorella</taxon>
    </lineage>
</organism>
<keyword evidence="6" id="KW-0411">Iron-sulfur</keyword>
<dbReference type="GO" id="GO:0051539">
    <property type="term" value="F:4 iron, 4 sulfur cluster binding"/>
    <property type="evidence" value="ECO:0007669"/>
    <property type="project" value="UniProtKB-KW"/>
</dbReference>
<dbReference type="PANTHER" id="PTHR43724">
    <property type="entry name" value="PYRUVATE SYNTHASE SUBUNIT PORD"/>
    <property type="match status" value="1"/>
</dbReference>
<evidence type="ECO:0000256" key="5">
    <source>
        <dbReference type="ARBA" id="ARBA00023004"/>
    </source>
</evidence>
<evidence type="ECO:0000313" key="8">
    <source>
        <dbReference type="EMBL" id="QGP91639.1"/>
    </source>
</evidence>
<keyword evidence="9" id="KW-1185">Reference proteome</keyword>
<keyword evidence="4" id="KW-0677">Repeat</keyword>
<evidence type="ECO:0000259" key="7">
    <source>
        <dbReference type="PROSITE" id="PS51379"/>
    </source>
</evidence>
<dbReference type="EMBL" id="CP046244">
    <property type="protein sequence ID" value="QGP91639.1"/>
    <property type="molecule type" value="Genomic_DNA"/>
</dbReference>
<evidence type="ECO:0000256" key="3">
    <source>
        <dbReference type="ARBA" id="ARBA00022723"/>
    </source>
</evidence>
<feature type="domain" description="4Fe-4S ferredoxin-type" evidence="7">
    <location>
        <begin position="58"/>
        <end position="87"/>
    </location>
</feature>
<keyword evidence="8" id="KW-0670">Pyruvate</keyword>
<dbReference type="GO" id="GO:0046872">
    <property type="term" value="F:metal ion binding"/>
    <property type="evidence" value="ECO:0007669"/>
    <property type="project" value="UniProtKB-KW"/>
</dbReference>
<keyword evidence="5" id="KW-0408">Iron</keyword>
<evidence type="ECO:0000256" key="4">
    <source>
        <dbReference type="ARBA" id="ARBA00022737"/>
    </source>
</evidence>
<dbReference type="PANTHER" id="PTHR43724:SF1">
    <property type="entry name" value="PYRUVATE SYNTHASE SUBUNIT PORD"/>
    <property type="match status" value="1"/>
</dbReference>
<feature type="domain" description="4Fe-4S ferredoxin-type" evidence="7">
    <location>
        <begin position="29"/>
        <end position="57"/>
    </location>
</feature>
<gene>
    <name evidence="8" type="primary">porD</name>
    <name evidence="8" type="ORF">MGLY_09800</name>
</gene>
<dbReference type="AlphaFoldDB" id="A0A6I5ZPX7"/>
<comment type="cofactor">
    <cofactor evidence="1">
        <name>[4Fe-4S] cluster</name>
        <dbReference type="ChEBI" id="CHEBI:49883"/>
    </cofactor>
</comment>
<proteinExistence type="predicted"/>
<dbReference type="Proteomes" id="UP000425916">
    <property type="component" value="Chromosome"/>
</dbReference>
<evidence type="ECO:0000256" key="6">
    <source>
        <dbReference type="ARBA" id="ARBA00023014"/>
    </source>
</evidence>
<protein>
    <submittedName>
        <fullName evidence="8">Pyruvate synthase subunit PorD</fullName>
    </submittedName>
</protein>
<dbReference type="PROSITE" id="PS00198">
    <property type="entry name" value="4FE4S_FER_1"/>
    <property type="match status" value="1"/>
</dbReference>
<dbReference type="Gene3D" id="3.30.70.20">
    <property type="match status" value="1"/>
</dbReference>
<dbReference type="InterPro" id="IPR011898">
    <property type="entry name" value="PorD_KorD"/>
</dbReference>
<dbReference type="SUPFAM" id="SSF54862">
    <property type="entry name" value="4Fe-4S ferredoxins"/>
    <property type="match status" value="1"/>
</dbReference>
<evidence type="ECO:0000313" key="9">
    <source>
        <dbReference type="Proteomes" id="UP000425916"/>
    </source>
</evidence>
<dbReference type="Pfam" id="PF14697">
    <property type="entry name" value="Fer4_21"/>
    <property type="match status" value="1"/>
</dbReference>
<keyword evidence="2" id="KW-0004">4Fe-4S</keyword>
<dbReference type="RefSeq" id="WP_211662081.1">
    <property type="nucleotide sequence ID" value="NZ_CP046244.1"/>
</dbReference>
<dbReference type="NCBIfam" id="TIGR02179">
    <property type="entry name" value="PorD_KorD"/>
    <property type="match status" value="1"/>
</dbReference>
<dbReference type="GO" id="GO:0016625">
    <property type="term" value="F:oxidoreductase activity, acting on the aldehyde or oxo group of donors, iron-sulfur protein as acceptor"/>
    <property type="evidence" value="ECO:0007669"/>
    <property type="project" value="InterPro"/>
</dbReference>
<name>A0A6I5ZPX7_9FIRM</name>
<accession>A0A6I5ZPX7</accession>
<keyword evidence="3" id="KW-0479">Metal-binding</keyword>
<reference evidence="8 9" key="1">
    <citation type="submission" date="2019-11" db="EMBL/GenBank/DDBJ databases">
        <title>Genome sequence of Moorella glycerini DSM11254.</title>
        <authorList>
            <person name="Poehlein A."/>
            <person name="Boeer T."/>
            <person name="Daniel R."/>
        </authorList>
    </citation>
    <scope>NUCLEOTIDE SEQUENCE [LARGE SCALE GENOMIC DNA]</scope>
    <source>
        <strain evidence="8 9">DSM 11254</strain>
    </source>
</reference>
<dbReference type="InterPro" id="IPR017896">
    <property type="entry name" value="4Fe4S_Fe-S-bd"/>
</dbReference>